<comment type="similarity">
    <text evidence="1 2">Belongs to the small heat shock protein (HSP20) family.</text>
</comment>
<accession>A0AA41YBD8</accession>
<dbReference type="Pfam" id="PF00011">
    <property type="entry name" value="HSP20"/>
    <property type="match status" value="1"/>
</dbReference>
<dbReference type="Proteomes" id="UP001163821">
    <property type="component" value="Unassembled WGS sequence"/>
</dbReference>
<gene>
    <name evidence="4" type="ORF">N2K84_09215</name>
</gene>
<keyword evidence="5" id="KW-1185">Reference proteome</keyword>
<feature type="domain" description="SHSP" evidence="3">
    <location>
        <begin position="34"/>
        <end position="145"/>
    </location>
</feature>
<dbReference type="EMBL" id="JAPAAF010000010">
    <property type="protein sequence ID" value="MCW0482905.1"/>
    <property type="molecule type" value="Genomic_DNA"/>
</dbReference>
<comment type="caution">
    <text evidence="4">The sequence shown here is derived from an EMBL/GenBank/DDBJ whole genome shotgun (WGS) entry which is preliminary data.</text>
</comment>
<name>A0AA41YBD8_9BACT</name>
<evidence type="ECO:0000256" key="1">
    <source>
        <dbReference type="PROSITE-ProRule" id="PRU00285"/>
    </source>
</evidence>
<proteinExistence type="inferred from homology"/>
<evidence type="ECO:0000313" key="5">
    <source>
        <dbReference type="Proteomes" id="UP001163821"/>
    </source>
</evidence>
<evidence type="ECO:0000256" key="2">
    <source>
        <dbReference type="RuleBase" id="RU003616"/>
    </source>
</evidence>
<dbReference type="RefSeq" id="WP_282591508.1">
    <property type="nucleotide sequence ID" value="NZ_JAPAAF010000010.1"/>
</dbReference>
<organism evidence="4 5">
    <name type="scientific">Gaoshiqia sediminis</name>
    <dbReference type="NCBI Taxonomy" id="2986998"/>
    <lineage>
        <taxon>Bacteria</taxon>
        <taxon>Pseudomonadati</taxon>
        <taxon>Bacteroidota</taxon>
        <taxon>Bacteroidia</taxon>
        <taxon>Marinilabiliales</taxon>
        <taxon>Prolixibacteraceae</taxon>
        <taxon>Gaoshiqia</taxon>
    </lineage>
</organism>
<dbReference type="PROSITE" id="PS01031">
    <property type="entry name" value="SHSP"/>
    <property type="match status" value="1"/>
</dbReference>
<evidence type="ECO:0000259" key="3">
    <source>
        <dbReference type="PROSITE" id="PS01031"/>
    </source>
</evidence>
<reference evidence="4" key="1">
    <citation type="submission" date="2022-10" db="EMBL/GenBank/DDBJ databases">
        <title>Gaoshiqiia sediminis gen. nov., sp. nov., isolated from coastal sediment.</title>
        <authorList>
            <person name="Yu W.X."/>
            <person name="Mu D.S."/>
            <person name="Du J.Z."/>
            <person name="Liang Y.Q."/>
        </authorList>
    </citation>
    <scope>NUCLEOTIDE SEQUENCE</scope>
    <source>
        <strain evidence="4">A06</strain>
    </source>
</reference>
<dbReference type="InterPro" id="IPR008978">
    <property type="entry name" value="HSP20-like_chaperone"/>
</dbReference>
<dbReference type="SUPFAM" id="SSF49764">
    <property type="entry name" value="HSP20-like chaperones"/>
    <property type="match status" value="1"/>
</dbReference>
<dbReference type="AlphaFoldDB" id="A0AA41YBD8"/>
<evidence type="ECO:0000313" key="4">
    <source>
        <dbReference type="EMBL" id="MCW0482905.1"/>
    </source>
</evidence>
<dbReference type="InterPro" id="IPR002068">
    <property type="entry name" value="A-crystallin/Hsp20_dom"/>
</dbReference>
<protein>
    <submittedName>
        <fullName evidence="4">Hsp20/alpha crystallin family protein</fullName>
    </submittedName>
</protein>
<sequence length="145" mass="16789">MKLVKVNPAYSFNAVDRLLNDLFTQEYRSDRFAKNELSWQPATNLFEDEKSVQIELLIPGFEKEQVKISVEKDLLVIKGEVAEQEGQAAKYARVEFKPQNFEKKFRLSEKLDAEKIEAAFKNGILKLVVSKKEEAIPQRREIEIA</sequence>
<dbReference type="Gene3D" id="2.60.40.790">
    <property type="match status" value="1"/>
</dbReference>
<dbReference type="CDD" id="cd06464">
    <property type="entry name" value="ACD_sHsps-like"/>
    <property type="match status" value="1"/>
</dbReference>
<dbReference type="InterPro" id="IPR031107">
    <property type="entry name" value="Small_HSP"/>
</dbReference>
<dbReference type="PANTHER" id="PTHR11527">
    <property type="entry name" value="HEAT-SHOCK PROTEIN 20 FAMILY MEMBER"/>
    <property type="match status" value="1"/>
</dbReference>